<dbReference type="SUPFAM" id="SSF53244">
    <property type="entry name" value="MurD-like peptide ligases, peptide-binding domain"/>
    <property type="match status" value="1"/>
</dbReference>
<feature type="short sequence motif" description="Meso-diaminopimelate recognition motif" evidence="2">
    <location>
        <begin position="402"/>
        <end position="405"/>
    </location>
</feature>
<feature type="binding site" evidence="2">
    <location>
        <position position="179"/>
    </location>
    <ligand>
        <name>UDP-N-acetyl-alpha-D-muramoyl-L-alanyl-D-glutamate</name>
        <dbReference type="ChEBI" id="CHEBI:83900"/>
    </ligand>
</feature>
<accession>A0A9D2GVD5</accession>
<dbReference type="Gene3D" id="3.40.1190.10">
    <property type="entry name" value="Mur-like, catalytic domain"/>
    <property type="match status" value="1"/>
</dbReference>
<comment type="caution">
    <text evidence="6">The sequence shown here is derived from an EMBL/GenBank/DDBJ whole genome shotgun (WGS) entry which is preliminary data.</text>
</comment>
<feature type="binding site" evidence="2">
    <location>
        <position position="151"/>
    </location>
    <ligand>
        <name>UDP-N-acetyl-alpha-D-muramoyl-L-alanyl-D-glutamate</name>
        <dbReference type="ChEBI" id="CHEBI:83900"/>
    </ligand>
</feature>
<keyword evidence="2 3" id="KW-0133">Cell shape</keyword>
<keyword evidence="2 3" id="KW-0961">Cell wall biogenesis/degradation</keyword>
<feature type="binding site" evidence="2">
    <location>
        <position position="453"/>
    </location>
    <ligand>
        <name>meso-2,6-diaminopimelate</name>
        <dbReference type="ChEBI" id="CHEBI:57791"/>
    </ligand>
</feature>
<keyword evidence="2" id="KW-0547">Nucleotide-binding</keyword>
<evidence type="ECO:0000256" key="1">
    <source>
        <dbReference type="ARBA" id="ARBA00005898"/>
    </source>
</evidence>
<keyword evidence="2" id="KW-0067">ATP-binding</keyword>
<dbReference type="PANTHER" id="PTHR23135:SF4">
    <property type="entry name" value="UDP-N-ACETYLMURAMOYL-L-ALANYL-D-GLUTAMATE--2,6-DIAMINOPIMELATE LIGASE MURE HOMOLOG, CHLOROPLASTIC"/>
    <property type="match status" value="1"/>
</dbReference>
<protein>
    <recommendedName>
        <fullName evidence="2">UDP-N-acetylmuramoyl-L-alanyl-D-glutamate--2,6-diaminopimelate ligase</fullName>
        <ecNumber evidence="2">6.3.2.13</ecNumber>
    </recommendedName>
    <alternativeName>
        <fullName evidence="2">Meso-A2pm-adding enzyme</fullName>
    </alternativeName>
    <alternativeName>
        <fullName evidence="2">Meso-diaminopimelate-adding enzyme</fullName>
    </alternativeName>
    <alternativeName>
        <fullName evidence="2">UDP-MurNAc-L-Ala-D-Glu:meso-diaminopimelate ligase</fullName>
    </alternativeName>
    <alternativeName>
        <fullName evidence="2">UDP-MurNAc-tripeptide synthetase</fullName>
    </alternativeName>
    <alternativeName>
        <fullName evidence="2">UDP-N-acetylmuramyl-tripeptide synthetase</fullName>
    </alternativeName>
</protein>
<feature type="binding site" evidence="2">
    <location>
        <begin position="110"/>
        <end position="116"/>
    </location>
    <ligand>
        <name>ATP</name>
        <dbReference type="ChEBI" id="CHEBI:30616"/>
    </ligand>
</feature>
<dbReference type="GO" id="GO:0071555">
    <property type="term" value="P:cell wall organization"/>
    <property type="evidence" value="ECO:0007669"/>
    <property type="project" value="UniProtKB-KW"/>
</dbReference>
<dbReference type="GO" id="GO:0051301">
    <property type="term" value="P:cell division"/>
    <property type="evidence" value="ECO:0007669"/>
    <property type="project" value="UniProtKB-KW"/>
</dbReference>
<dbReference type="AlphaFoldDB" id="A0A9D2GVD5"/>
<keyword evidence="2 6" id="KW-0436">Ligase</keyword>
<comment type="catalytic activity">
    <reaction evidence="2">
        <text>UDP-N-acetyl-alpha-D-muramoyl-L-alanyl-D-glutamate + meso-2,6-diaminopimelate + ATP = UDP-N-acetyl-alpha-D-muramoyl-L-alanyl-gamma-D-glutamyl-meso-2,6-diaminopimelate + ADP + phosphate + H(+)</text>
        <dbReference type="Rhea" id="RHEA:23676"/>
        <dbReference type="ChEBI" id="CHEBI:15378"/>
        <dbReference type="ChEBI" id="CHEBI:30616"/>
        <dbReference type="ChEBI" id="CHEBI:43474"/>
        <dbReference type="ChEBI" id="CHEBI:57791"/>
        <dbReference type="ChEBI" id="CHEBI:83900"/>
        <dbReference type="ChEBI" id="CHEBI:83905"/>
        <dbReference type="ChEBI" id="CHEBI:456216"/>
        <dbReference type="EC" id="6.3.2.13"/>
    </reaction>
</comment>
<feature type="binding site" evidence="2">
    <location>
        <position position="185"/>
    </location>
    <ligand>
        <name>UDP-N-acetyl-alpha-D-muramoyl-L-alanyl-D-glutamate</name>
        <dbReference type="ChEBI" id="CHEBI:83900"/>
    </ligand>
</feature>
<evidence type="ECO:0000259" key="5">
    <source>
        <dbReference type="Pfam" id="PF08245"/>
    </source>
</evidence>
<comment type="pathway">
    <text evidence="2 3">Cell wall biogenesis; peptidoglycan biosynthesis.</text>
</comment>
<keyword evidence="2 3" id="KW-0131">Cell cycle</keyword>
<dbReference type="InterPro" id="IPR036565">
    <property type="entry name" value="Mur-like_cat_sf"/>
</dbReference>
<dbReference type="SUPFAM" id="SSF53623">
    <property type="entry name" value="MurD-like peptide ligases, catalytic domain"/>
    <property type="match status" value="1"/>
</dbReference>
<dbReference type="NCBIfam" id="NF001126">
    <property type="entry name" value="PRK00139.1-4"/>
    <property type="match status" value="1"/>
</dbReference>
<dbReference type="InterPro" id="IPR035911">
    <property type="entry name" value="MurE/MurF_N"/>
</dbReference>
<dbReference type="HAMAP" id="MF_00208">
    <property type="entry name" value="MurE"/>
    <property type="match status" value="1"/>
</dbReference>
<dbReference type="NCBIfam" id="TIGR01085">
    <property type="entry name" value="murE"/>
    <property type="match status" value="1"/>
</dbReference>
<comment type="subcellular location">
    <subcellularLocation>
        <location evidence="2 3">Cytoplasm</location>
    </subcellularLocation>
</comment>
<dbReference type="GO" id="GO:0008765">
    <property type="term" value="F:UDP-N-acetylmuramoylalanyl-D-glutamate-2,6-diaminopimelate ligase activity"/>
    <property type="evidence" value="ECO:0007669"/>
    <property type="project" value="UniProtKB-UniRule"/>
</dbReference>
<dbReference type="InterPro" id="IPR036615">
    <property type="entry name" value="Mur_ligase_C_dom_sf"/>
</dbReference>
<dbReference type="GO" id="GO:0009252">
    <property type="term" value="P:peptidoglycan biosynthetic process"/>
    <property type="evidence" value="ECO:0007669"/>
    <property type="project" value="UniProtKB-UniRule"/>
</dbReference>
<dbReference type="GO" id="GO:0005524">
    <property type="term" value="F:ATP binding"/>
    <property type="evidence" value="ECO:0007669"/>
    <property type="project" value="UniProtKB-UniRule"/>
</dbReference>
<dbReference type="InterPro" id="IPR005761">
    <property type="entry name" value="UDP-N-AcMur-Glu-dNH2Pim_ligase"/>
</dbReference>
<sequence length="482" mass="53214">MLIKDLVEKLNPVKVNYCGKENIEIKNIATDSRNPKGTVFFAYRGESYDSNKDAANIYNNGDAEFIICEEELDNNIPYAVIKNGRSLLPAAVSAFYNEPMKKYRSMAVTGTNGKTTSTYIMESIFHEAGLKTCRIGTTGIMIDDEFIEIDNTTPSPELVYSSLARGLEKGCSALTMEVSSHALAQGRINGAFFETAVFTNLTGDHLDFHKTMENYFEAKALLFTDKYSKNRVVNTGHEYGEKLAAGIKENLITFNALSNNADIFPVKYTSTVHGLDAEISVFGKIINIHSDLIGEYNLENILGVIGAAYSFGISLENIINGIKNLKNVPGRLEKFSNKNITAFVDYAHTDDALINAISSLRQVAKGRIITVFGAGGDRDATKRPRMAKAATELSDITIITSDNPRTEDPLKIIDDILKGVKQGSTYYVEPDREKAIAKAVSIAKEHDIIFLAGKGHEDYQIIGKTKHHFDDRQVVQKYLGAL</sequence>
<feature type="binding site" evidence="2">
    <location>
        <begin position="402"/>
        <end position="405"/>
    </location>
    <ligand>
        <name>meso-2,6-diaminopimelate</name>
        <dbReference type="ChEBI" id="CHEBI:57791"/>
    </ligand>
</feature>
<keyword evidence="2 3" id="KW-0573">Peptidoglycan synthesis</keyword>
<comment type="caution">
    <text evidence="2">Lacks conserved residue(s) required for the propagation of feature annotation.</text>
</comment>
<reference evidence="6" key="2">
    <citation type="submission" date="2021-04" db="EMBL/GenBank/DDBJ databases">
        <authorList>
            <person name="Gilroy R."/>
        </authorList>
    </citation>
    <scope>NUCLEOTIDE SEQUENCE</scope>
    <source>
        <strain evidence="6">ChiW4-1371</strain>
    </source>
</reference>
<dbReference type="Pfam" id="PF02875">
    <property type="entry name" value="Mur_ligase_C"/>
    <property type="match status" value="1"/>
</dbReference>
<feature type="binding site" evidence="2">
    <location>
        <position position="378"/>
    </location>
    <ligand>
        <name>meso-2,6-diaminopimelate</name>
        <dbReference type="ChEBI" id="CHEBI:57791"/>
    </ligand>
</feature>
<keyword evidence="2 3" id="KW-0132">Cell division</keyword>
<feature type="binding site" evidence="2">
    <location>
        <position position="32"/>
    </location>
    <ligand>
        <name>UDP-N-acetyl-alpha-D-muramoyl-L-alanyl-D-glutamate</name>
        <dbReference type="ChEBI" id="CHEBI:83900"/>
    </ligand>
</feature>
<evidence type="ECO:0000313" key="7">
    <source>
        <dbReference type="Proteomes" id="UP000824176"/>
    </source>
</evidence>
<feature type="domain" description="Mur ligase C-terminal" evidence="4">
    <location>
        <begin position="330"/>
        <end position="455"/>
    </location>
</feature>
<keyword evidence="2" id="KW-0460">Magnesium</keyword>
<reference evidence="6" key="1">
    <citation type="journal article" date="2021" name="PeerJ">
        <title>Extensive microbial diversity within the chicken gut microbiome revealed by metagenomics and culture.</title>
        <authorList>
            <person name="Gilroy R."/>
            <person name="Ravi A."/>
            <person name="Getino M."/>
            <person name="Pursley I."/>
            <person name="Horton D.L."/>
            <person name="Alikhan N.F."/>
            <person name="Baker D."/>
            <person name="Gharbi K."/>
            <person name="Hall N."/>
            <person name="Watson M."/>
            <person name="Adriaenssens E.M."/>
            <person name="Foster-Nyarko E."/>
            <person name="Jarju S."/>
            <person name="Secka A."/>
            <person name="Antonio M."/>
            <person name="Oren A."/>
            <person name="Chaudhuri R.R."/>
            <person name="La Ragione R."/>
            <person name="Hildebrand F."/>
            <person name="Pallen M.J."/>
        </authorList>
    </citation>
    <scope>NUCLEOTIDE SEQUENCE</scope>
    <source>
        <strain evidence="6">ChiW4-1371</strain>
    </source>
</reference>
<keyword evidence="2" id="KW-0963">Cytoplasm</keyword>
<evidence type="ECO:0000313" key="6">
    <source>
        <dbReference type="EMBL" id="HIZ89941.1"/>
    </source>
</evidence>
<feature type="binding site" evidence="2">
    <location>
        <position position="457"/>
    </location>
    <ligand>
        <name>meso-2,6-diaminopimelate</name>
        <dbReference type="ChEBI" id="CHEBI:57791"/>
    </ligand>
</feature>
<dbReference type="EMBL" id="DXAQ01000125">
    <property type="protein sequence ID" value="HIZ89941.1"/>
    <property type="molecule type" value="Genomic_DNA"/>
</dbReference>
<dbReference type="InterPro" id="IPR013221">
    <property type="entry name" value="Mur_ligase_cen"/>
</dbReference>
<gene>
    <name evidence="2" type="primary">murE</name>
    <name evidence="6" type="ORF">H9804_08335</name>
</gene>
<name>A0A9D2GVD5_9BACT</name>
<feature type="binding site" evidence="2">
    <location>
        <begin position="152"/>
        <end position="153"/>
    </location>
    <ligand>
        <name>UDP-N-acetyl-alpha-D-muramoyl-L-alanyl-D-glutamate</name>
        <dbReference type="ChEBI" id="CHEBI:83900"/>
    </ligand>
</feature>
<dbReference type="EC" id="6.3.2.13" evidence="2"/>
<dbReference type="GO" id="GO:0005737">
    <property type="term" value="C:cytoplasm"/>
    <property type="evidence" value="ECO:0007669"/>
    <property type="project" value="UniProtKB-SubCell"/>
</dbReference>
<feature type="modified residue" description="N6-carboxylysine" evidence="2">
    <location>
        <position position="219"/>
    </location>
</feature>
<comment type="similarity">
    <text evidence="1 2">Belongs to the MurCDEF family. MurE subfamily.</text>
</comment>
<dbReference type="GO" id="GO:0000287">
    <property type="term" value="F:magnesium ion binding"/>
    <property type="evidence" value="ECO:0007669"/>
    <property type="project" value="UniProtKB-UniRule"/>
</dbReference>
<comment type="cofactor">
    <cofactor evidence="2">
        <name>Mg(2+)</name>
        <dbReference type="ChEBI" id="CHEBI:18420"/>
    </cofactor>
</comment>
<dbReference type="Proteomes" id="UP000824176">
    <property type="component" value="Unassembled WGS sequence"/>
</dbReference>
<organism evidence="6 7">
    <name type="scientific">Candidatus Mucispirillum faecigallinarum</name>
    <dbReference type="NCBI Taxonomy" id="2838699"/>
    <lineage>
        <taxon>Bacteria</taxon>
        <taxon>Pseudomonadati</taxon>
        <taxon>Deferribacterota</taxon>
        <taxon>Deferribacteres</taxon>
        <taxon>Deferribacterales</taxon>
        <taxon>Mucispirillaceae</taxon>
        <taxon>Mucispirillum</taxon>
    </lineage>
</organism>
<evidence type="ECO:0000256" key="3">
    <source>
        <dbReference type="RuleBase" id="RU004135"/>
    </source>
</evidence>
<dbReference type="SUPFAM" id="SSF63418">
    <property type="entry name" value="MurE/MurF N-terminal domain"/>
    <property type="match status" value="1"/>
</dbReference>
<dbReference type="Gene3D" id="3.40.1390.10">
    <property type="entry name" value="MurE/MurF, N-terminal domain"/>
    <property type="match status" value="1"/>
</dbReference>
<feature type="domain" description="Mur ligase central" evidence="5">
    <location>
        <begin position="108"/>
        <end position="308"/>
    </location>
</feature>
<dbReference type="GO" id="GO:0008360">
    <property type="term" value="P:regulation of cell shape"/>
    <property type="evidence" value="ECO:0007669"/>
    <property type="project" value="UniProtKB-KW"/>
</dbReference>
<evidence type="ECO:0000259" key="4">
    <source>
        <dbReference type="Pfam" id="PF02875"/>
    </source>
</evidence>
<dbReference type="Pfam" id="PF08245">
    <property type="entry name" value="Mur_ligase_M"/>
    <property type="match status" value="1"/>
</dbReference>
<dbReference type="PANTHER" id="PTHR23135">
    <property type="entry name" value="MUR LIGASE FAMILY MEMBER"/>
    <property type="match status" value="1"/>
</dbReference>
<feature type="binding site" evidence="2">
    <location>
        <position position="187"/>
    </location>
    <ligand>
        <name>UDP-N-acetyl-alpha-D-muramoyl-L-alanyl-D-glutamate</name>
        <dbReference type="ChEBI" id="CHEBI:83900"/>
    </ligand>
</feature>
<dbReference type="InterPro" id="IPR004101">
    <property type="entry name" value="Mur_ligase_C"/>
</dbReference>
<comment type="function">
    <text evidence="2">Catalyzes the addition of meso-diaminopimelic acid to the nucleotide precursor UDP-N-acetylmuramoyl-L-alanyl-D-glutamate (UMAG) in the biosynthesis of bacterial cell-wall peptidoglycan.</text>
</comment>
<evidence type="ECO:0000256" key="2">
    <source>
        <dbReference type="HAMAP-Rule" id="MF_00208"/>
    </source>
</evidence>
<proteinExistence type="inferred from homology"/>
<comment type="PTM">
    <text evidence="2">Carboxylation is probably crucial for Mg(2+) binding and, consequently, for the gamma-phosphate positioning of ATP.</text>
</comment>
<dbReference type="Gene3D" id="3.90.190.20">
    <property type="entry name" value="Mur ligase, C-terminal domain"/>
    <property type="match status" value="1"/>
</dbReference>